<comment type="similarity">
    <text evidence="1">Belongs to the RelE toxin family.</text>
</comment>
<evidence type="ECO:0000313" key="3">
    <source>
        <dbReference type="EMBL" id="SFK82912.1"/>
    </source>
</evidence>
<gene>
    <name evidence="3" type="ORF">SAMN02745775_10866</name>
</gene>
<evidence type="ECO:0000256" key="1">
    <source>
        <dbReference type="ARBA" id="ARBA00006226"/>
    </source>
</evidence>
<dbReference type="Proteomes" id="UP000199473">
    <property type="component" value="Unassembled WGS sequence"/>
</dbReference>
<reference evidence="3 4" key="1">
    <citation type="submission" date="2016-10" db="EMBL/GenBank/DDBJ databases">
        <authorList>
            <person name="de Groot N.N."/>
        </authorList>
    </citation>
    <scope>NUCLEOTIDE SEQUENCE [LARGE SCALE GENOMIC DNA]</scope>
    <source>
        <strain evidence="3 4">DSM 19981</strain>
    </source>
</reference>
<dbReference type="OrthoDB" id="7173315at2"/>
<dbReference type="PANTHER" id="PTHR33755:SF9">
    <property type="entry name" value="TOXIN PARE1"/>
    <property type="match status" value="1"/>
</dbReference>
<dbReference type="InterPro" id="IPR051803">
    <property type="entry name" value="TA_system_RelE-like_toxin"/>
</dbReference>
<dbReference type="Gene3D" id="3.30.2310.20">
    <property type="entry name" value="RelE-like"/>
    <property type="match status" value="1"/>
</dbReference>
<dbReference type="Pfam" id="PF05016">
    <property type="entry name" value="ParE_toxin"/>
    <property type="match status" value="1"/>
</dbReference>
<protein>
    <submittedName>
        <fullName evidence="3">Toxin ParE1/3/4</fullName>
    </submittedName>
</protein>
<keyword evidence="4" id="KW-1185">Reference proteome</keyword>
<dbReference type="PANTHER" id="PTHR33755">
    <property type="entry name" value="TOXIN PARE1-RELATED"/>
    <property type="match status" value="1"/>
</dbReference>
<proteinExistence type="inferred from homology"/>
<name>A0A1I4CNP4_9PROT</name>
<evidence type="ECO:0000313" key="4">
    <source>
        <dbReference type="Proteomes" id="UP000199473"/>
    </source>
</evidence>
<dbReference type="EMBL" id="FOSQ01000008">
    <property type="protein sequence ID" value="SFK82912.1"/>
    <property type="molecule type" value="Genomic_DNA"/>
</dbReference>
<keyword evidence="2" id="KW-1277">Toxin-antitoxin system</keyword>
<sequence length="106" mass="11828">MAQAEAGVYRLTPRALSDLEEIWRYSAENWPIAQADLHVDGLAQVFAMIAAMPGLARERPEFIPPVRIHAHEGQLVIYRLAEGQVVILRLLGARQDWRAILAAAES</sequence>
<dbReference type="STRING" id="1123062.SAMN02745775_10866"/>
<accession>A0A1I4CNP4</accession>
<dbReference type="RefSeq" id="WP_092961527.1">
    <property type="nucleotide sequence ID" value="NZ_FOSQ01000008.1"/>
</dbReference>
<dbReference type="AlphaFoldDB" id="A0A1I4CNP4"/>
<dbReference type="InterPro" id="IPR007712">
    <property type="entry name" value="RelE/ParE_toxin"/>
</dbReference>
<evidence type="ECO:0000256" key="2">
    <source>
        <dbReference type="ARBA" id="ARBA00022649"/>
    </source>
</evidence>
<dbReference type="InterPro" id="IPR035093">
    <property type="entry name" value="RelE/ParE_toxin_dom_sf"/>
</dbReference>
<organism evidence="3 4">
    <name type="scientific">Falsiroseomonas stagni DSM 19981</name>
    <dbReference type="NCBI Taxonomy" id="1123062"/>
    <lineage>
        <taxon>Bacteria</taxon>
        <taxon>Pseudomonadati</taxon>
        <taxon>Pseudomonadota</taxon>
        <taxon>Alphaproteobacteria</taxon>
        <taxon>Acetobacterales</taxon>
        <taxon>Roseomonadaceae</taxon>
        <taxon>Falsiroseomonas</taxon>
    </lineage>
</organism>